<comment type="caution">
    <text evidence="1">The sequence shown here is derived from an EMBL/GenBank/DDBJ whole genome shotgun (WGS) entry which is preliminary data.</text>
</comment>
<evidence type="ECO:0000313" key="2">
    <source>
        <dbReference type="Proteomes" id="UP000578819"/>
    </source>
</evidence>
<keyword evidence="2" id="KW-1185">Reference proteome</keyword>
<protein>
    <submittedName>
        <fullName evidence="1">Uncharacterized protein</fullName>
    </submittedName>
</protein>
<proteinExistence type="predicted"/>
<evidence type="ECO:0000313" key="1">
    <source>
        <dbReference type="EMBL" id="MBB4961120.1"/>
    </source>
</evidence>
<dbReference type="EMBL" id="JACHJW010000001">
    <property type="protein sequence ID" value="MBB4961120.1"/>
    <property type="molecule type" value="Genomic_DNA"/>
</dbReference>
<dbReference type="AlphaFoldDB" id="A0A7W7SUB2"/>
<organism evidence="1 2">
    <name type="scientific">Micromonospora polyrhachis</name>
    <dbReference type="NCBI Taxonomy" id="1282883"/>
    <lineage>
        <taxon>Bacteria</taxon>
        <taxon>Bacillati</taxon>
        <taxon>Actinomycetota</taxon>
        <taxon>Actinomycetes</taxon>
        <taxon>Micromonosporales</taxon>
        <taxon>Micromonosporaceae</taxon>
        <taxon>Micromonospora</taxon>
    </lineage>
</organism>
<name>A0A7W7SUB2_9ACTN</name>
<accession>A0A7W7SUB2</accession>
<dbReference type="Proteomes" id="UP000578819">
    <property type="component" value="Unassembled WGS sequence"/>
</dbReference>
<sequence length="84" mass="9681">MLETGFGLPELMEELARHGVTMLLKVDHERLGFGQKPWTVVLSGPGLGDLRSLHSEFNTLREVLEYCLPKLRSLPGDWEWLDRY</sequence>
<reference evidence="1 2" key="1">
    <citation type="submission" date="2020-08" db="EMBL/GenBank/DDBJ databases">
        <title>Sequencing the genomes of 1000 actinobacteria strains.</title>
        <authorList>
            <person name="Klenk H.-P."/>
        </authorList>
    </citation>
    <scope>NUCLEOTIDE SEQUENCE [LARGE SCALE GENOMIC DNA]</scope>
    <source>
        <strain evidence="1 2">DSM 45886</strain>
    </source>
</reference>
<gene>
    <name evidence="1" type="ORF">FHR38_004853</name>
</gene>